<evidence type="ECO:0000313" key="5">
    <source>
        <dbReference type="EMBL" id="QBF75322.1"/>
    </source>
</evidence>
<dbReference type="InterPro" id="IPR014710">
    <property type="entry name" value="RmlC-like_jellyroll"/>
</dbReference>
<dbReference type="Gene3D" id="1.10.10.60">
    <property type="entry name" value="Homeodomain-like"/>
    <property type="match status" value="2"/>
</dbReference>
<dbReference type="PANTHER" id="PTHR43280:SF2">
    <property type="entry name" value="HTH-TYPE TRANSCRIPTIONAL REGULATOR EXSA"/>
    <property type="match status" value="1"/>
</dbReference>
<dbReference type="GO" id="GO:0043565">
    <property type="term" value="F:sequence-specific DNA binding"/>
    <property type="evidence" value="ECO:0007669"/>
    <property type="project" value="InterPro"/>
</dbReference>
<organism evidence="5 6">
    <name type="scientific">Clostridium scindens (strain ATCC 35704 / DSM 5676 / VPI 13733 / 19)</name>
    <dbReference type="NCBI Taxonomy" id="411468"/>
    <lineage>
        <taxon>Bacteria</taxon>
        <taxon>Bacillati</taxon>
        <taxon>Bacillota</taxon>
        <taxon>Clostridia</taxon>
        <taxon>Lachnospirales</taxon>
        <taxon>Lachnospiraceae</taxon>
    </lineage>
</organism>
<reference evidence="5 6" key="1">
    <citation type="journal article" date="2019" name="Appl. Environ. Microbiol.">
        <title>Clostridium scindens ATCC 35704: integration of nutritional requirements, the complete genome sequence, and global transcriptional responses to bile acids.</title>
        <authorList>
            <person name="Devendran S."/>
            <person name="Shrestha R."/>
            <person name="Alves J.M.P."/>
            <person name="Wolf P.G."/>
            <person name="Ly L."/>
            <person name="Hernandez A.G."/>
            <person name="Mendez-Garcia C."/>
            <person name="Inboden A."/>
            <person name="Wiley J."/>
            <person name="Paul O."/>
            <person name="Allen A."/>
            <person name="Springer E."/>
            <person name="Wright C.L."/>
            <person name="Fields C.J."/>
            <person name="Daniel S.L."/>
            <person name="Ridlon J.M."/>
        </authorList>
    </citation>
    <scope>NUCLEOTIDE SEQUENCE [LARGE SCALE GENOMIC DNA]</scope>
    <source>
        <strain evidence="5 6">ATCC 35704</strain>
    </source>
</reference>
<evidence type="ECO:0000256" key="1">
    <source>
        <dbReference type="ARBA" id="ARBA00023015"/>
    </source>
</evidence>
<dbReference type="Pfam" id="PF12833">
    <property type="entry name" value="HTH_18"/>
    <property type="match status" value="1"/>
</dbReference>
<dbReference type="KEGG" id="csci:HDCHBGLK_02731"/>
<dbReference type="PROSITE" id="PS00041">
    <property type="entry name" value="HTH_ARAC_FAMILY_1"/>
    <property type="match status" value="1"/>
</dbReference>
<sequence length="272" mass="32144">MISVYEQKREQFNIVHKVSKHYPPHLHANLEIVYVTEGTLELGVGQDFFHMEKGDFAIVFPNMIHHYQVFSNDSSKAFYLYPPLSYAGQFVGKLQKYCPENPVIKKECVHDDILNAIRCLYREHTRNTIVEQCYVQIIMARSLPCFQLIEKDSFSSGDIIYRTVSYVAAHFKEEITLDMMARDLGVSKYVLSRVFSATFHKNYNQYLNEQRMNYVISLLECSDEPITDICLDAGFQSQRTFNRVFQEMYKMSPREYRNYFREKNITHEYFEG</sequence>
<accession>A0A494WMN7</accession>
<evidence type="ECO:0000259" key="4">
    <source>
        <dbReference type="PROSITE" id="PS01124"/>
    </source>
</evidence>
<dbReference type="InterPro" id="IPR018062">
    <property type="entry name" value="HTH_AraC-typ_CS"/>
</dbReference>
<dbReference type="RefSeq" id="WP_009249020.1">
    <property type="nucleotide sequence ID" value="NZ_CP036170.1"/>
</dbReference>
<dbReference type="InterPro" id="IPR009057">
    <property type="entry name" value="Homeodomain-like_sf"/>
</dbReference>
<protein>
    <submittedName>
        <fullName evidence="5">Regulatory protein SoxS</fullName>
    </submittedName>
</protein>
<dbReference type="GO" id="GO:0003700">
    <property type="term" value="F:DNA-binding transcription factor activity"/>
    <property type="evidence" value="ECO:0007669"/>
    <property type="project" value="InterPro"/>
</dbReference>
<gene>
    <name evidence="5" type="primary">soxS_2</name>
    <name evidence="5" type="ORF">HDCHBGLK_02731</name>
</gene>
<evidence type="ECO:0000256" key="3">
    <source>
        <dbReference type="ARBA" id="ARBA00023163"/>
    </source>
</evidence>
<dbReference type="SMART" id="SM00342">
    <property type="entry name" value="HTH_ARAC"/>
    <property type="match status" value="1"/>
</dbReference>
<dbReference type="PANTHER" id="PTHR43280">
    <property type="entry name" value="ARAC-FAMILY TRANSCRIPTIONAL REGULATOR"/>
    <property type="match status" value="1"/>
</dbReference>
<keyword evidence="2" id="KW-0238">DNA-binding</keyword>
<dbReference type="GeneID" id="62696922"/>
<name>A0A494WMN7_CLOS5</name>
<dbReference type="PRINTS" id="PR00032">
    <property type="entry name" value="HTHARAC"/>
</dbReference>
<keyword evidence="1" id="KW-0805">Transcription regulation</keyword>
<dbReference type="PROSITE" id="PS01124">
    <property type="entry name" value="HTH_ARAC_FAMILY_2"/>
    <property type="match status" value="1"/>
</dbReference>
<keyword evidence="3" id="KW-0804">Transcription</keyword>
<evidence type="ECO:0000313" key="6">
    <source>
        <dbReference type="Proteomes" id="UP000289664"/>
    </source>
</evidence>
<dbReference type="Pfam" id="PF02311">
    <property type="entry name" value="AraC_binding"/>
    <property type="match status" value="1"/>
</dbReference>
<feature type="domain" description="HTH araC/xylS-type" evidence="4">
    <location>
        <begin position="161"/>
        <end position="259"/>
    </location>
</feature>
<dbReference type="Proteomes" id="UP000289664">
    <property type="component" value="Chromosome"/>
</dbReference>
<dbReference type="InterPro" id="IPR037923">
    <property type="entry name" value="HTH-like"/>
</dbReference>
<dbReference type="InterPro" id="IPR003313">
    <property type="entry name" value="AraC-bd"/>
</dbReference>
<dbReference type="InterPro" id="IPR018060">
    <property type="entry name" value="HTH_AraC"/>
</dbReference>
<dbReference type="InterPro" id="IPR020449">
    <property type="entry name" value="Tscrpt_reg_AraC-type_HTH"/>
</dbReference>
<keyword evidence="6" id="KW-1185">Reference proteome</keyword>
<dbReference type="AlphaFoldDB" id="A0A494WMN7"/>
<proteinExistence type="predicted"/>
<dbReference type="Gene3D" id="2.60.120.10">
    <property type="entry name" value="Jelly Rolls"/>
    <property type="match status" value="1"/>
</dbReference>
<dbReference type="SUPFAM" id="SSF46689">
    <property type="entry name" value="Homeodomain-like"/>
    <property type="match status" value="2"/>
</dbReference>
<evidence type="ECO:0000256" key="2">
    <source>
        <dbReference type="ARBA" id="ARBA00023125"/>
    </source>
</evidence>
<dbReference type="OrthoDB" id="9776971at2"/>
<dbReference type="EMBL" id="CP036170">
    <property type="protein sequence ID" value="QBF75322.1"/>
    <property type="molecule type" value="Genomic_DNA"/>
</dbReference>
<dbReference type="SUPFAM" id="SSF51215">
    <property type="entry name" value="Regulatory protein AraC"/>
    <property type="match status" value="1"/>
</dbReference>